<proteinExistence type="predicted"/>
<gene>
    <name evidence="1" type="ORF">KYJ44_22460</name>
</gene>
<sequence>MHEFSNACSTGSTQLHFATSFGEPLDRVTYRLRDGRGNSYVGRTSTDGRGVRLSSHHDGGPVEQKGTWRLPGSGHVQIDIRRDDDSWKHIGSFCHHAHQRSNVVITANATAFPFQVEIA</sequence>
<name>A0ABT2XMB6_9GAMM</name>
<dbReference type="RefSeq" id="WP_197611777.1">
    <property type="nucleotide sequence ID" value="NZ_JAHWBK010000024.1"/>
</dbReference>
<protein>
    <submittedName>
        <fullName evidence="1">Uncharacterized protein</fullName>
    </submittedName>
</protein>
<keyword evidence="2" id="KW-1185">Reference proteome</keyword>
<dbReference type="EMBL" id="JAHWBK010000024">
    <property type="protein sequence ID" value="MCV0327075.1"/>
    <property type="molecule type" value="Genomic_DNA"/>
</dbReference>
<reference evidence="1 2" key="1">
    <citation type="submission" date="2021-07" db="EMBL/GenBank/DDBJ databases">
        <title>Clinical implication of Pseudomonas aeruginosa: further insight on the antimicrobial resistance.</title>
        <authorList>
            <person name="Macori G."/>
            <person name="Fanning S."/>
            <person name="Alqahtani A."/>
        </authorList>
    </citation>
    <scope>NUCLEOTIDE SEQUENCE [LARGE SCALE GENOMIC DNA]</scope>
    <source>
        <strain evidence="1 2">CFS3442</strain>
    </source>
</reference>
<organism evidence="1 2">
    <name type="scientific">Stenotrophomonas riyadhensis</name>
    <dbReference type="NCBI Taxonomy" id="2859893"/>
    <lineage>
        <taxon>Bacteria</taxon>
        <taxon>Pseudomonadati</taxon>
        <taxon>Pseudomonadota</taxon>
        <taxon>Gammaproteobacteria</taxon>
        <taxon>Lysobacterales</taxon>
        <taxon>Lysobacteraceae</taxon>
        <taxon>Stenotrophomonas</taxon>
    </lineage>
</organism>
<comment type="caution">
    <text evidence="1">The sequence shown here is derived from an EMBL/GenBank/DDBJ whole genome shotgun (WGS) entry which is preliminary data.</text>
</comment>
<evidence type="ECO:0000313" key="2">
    <source>
        <dbReference type="Proteomes" id="UP001208054"/>
    </source>
</evidence>
<evidence type="ECO:0000313" key="1">
    <source>
        <dbReference type="EMBL" id="MCV0327075.1"/>
    </source>
</evidence>
<dbReference type="Proteomes" id="UP001208054">
    <property type="component" value="Unassembled WGS sequence"/>
</dbReference>
<accession>A0ABT2XMB6</accession>